<feature type="region of interest" description="Disordered" evidence="1">
    <location>
        <begin position="322"/>
        <end position="386"/>
    </location>
</feature>
<evidence type="ECO:0000313" key="3">
    <source>
        <dbReference type="EMBL" id="MFC4266530.1"/>
    </source>
</evidence>
<comment type="caution">
    <text evidence="3">The sequence shown here is derived from an EMBL/GenBank/DDBJ whole genome shotgun (WGS) entry which is preliminary data.</text>
</comment>
<evidence type="ECO:0000256" key="1">
    <source>
        <dbReference type="SAM" id="MobiDB-lite"/>
    </source>
</evidence>
<gene>
    <name evidence="3" type="ORF">ACFOW9_13045</name>
</gene>
<dbReference type="InterPro" id="IPR003870">
    <property type="entry name" value="DUF222"/>
</dbReference>
<name>A0ABV8R3J4_9MICC</name>
<evidence type="ECO:0000259" key="2">
    <source>
        <dbReference type="Pfam" id="PF02720"/>
    </source>
</evidence>
<organism evidence="3 4">
    <name type="scientific">Arthrobacter cryoconiti</name>
    <dbReference type="NCBI Taxonomy" id="748907"/>
    <lineage>
        <taxon>Bacteria</taxon>
        <taxon>Bacillati</taxon>
        <taxon>Actinomycetota</taxon>
        <taxon>Actinomycetes</taxon>
        <taxon>Micrococcales</taxon>
        <taxon>Micrococcaceae</taxon>
        <taxon>Arthrobacter</taxon>
    </lineage>
</organism>
<protein>
    <submittedName>
        <fullName evidence="3">DUF222 domain-containing protein</fullName>
    </submittedName>
</protein>
<feature type="region of interest" description="Disordered" evidence="1">
    <location>
        <begin position="54"/>
        <end position="77"/>
    </location>
</feature>
<feature type="region of interest" description="Disordered" evidence="1">
    <location>
        <begin position="594"/>
        <end position="613"/>
    </location>
</feature>
<dbReference type="InterPro" id="IPR003615">
    <property type="entry name" value="HNH_nuc"/>
</dbReference>
<evidence type="ECO:0000313" key="4">
    <source>
        <dbReference type="Proteomes" id="UP001595773"/>
    </source>
</evidence>
<reference evidence="4" key="1">
    <citation type="journal article" date="2019" name="Int. J. Syst. Evol. Microbiol.">
        <title>The Global Catalogue of Microorganisms (GCM) 10K type strain sequencing project: providing services to taxonomists for standard genome sequencing and annotation.</title>
        <authorList>
            <consortium name="The Broad Institute Genomics Platform"/>
            <consortium name="The Broad Institute Genome Sequencing Center for Infectious Disease"/>
            <person name="Wu L."/>
            <person name="Ma J."/>
        </authorList>
    </citation>
    <scope>NUCLEOTIDE SEQUENCE [LARGE SCALE GENOMIC DNA]</scope>
    <source>
        <strain evidence="4">CGMCC 1.10698</strain>
    </source>
</reference>
<feature type="domain" description="DUF222" evidence="2">
    <location>
        <begin position="130"/>
        <end position="316"/>
    </location>
</feature>
<keyword evidence="4" id="KW-1185">Reference proteome</keyword>
<feature type="compositionally biased region" description="Basic and acidic residues" evidence="1">
    <location>
        <begin position="558"/>
        <end position="573"/>
    </location>
</feature>
<dbReference type="CDD" id="cd00085">
    <property type="entry name" value="HNHc"/>
    <property type="match status" value="1"/>
</dbReference>
<feature type="region of interest" description="Disordered" evidence="1">
    <location>
        <begin position="558"/>
        <end position="580"/>
    </location>
</feature>
<accession>A0ABV8R3J4</accession>
<dbReference type="RefSeq" id="WP_230066886.1">
    <property type="nucleotide sequence ID" value="NZ_BAABLL010000008.1"/>
</dbReference>
<dbReference type="Proteomes" id="UP001595773">
    <property type="component" value="Unassembled WGS sequence"/>
</dbReference>
<dbReference type="Pfam" id="PF02720">
    <property type="entry name" value="DUF222"/>
    <property type="match status" value="1"/>
</dbReference>
<proteinExistence type="predicted"/>
<sequence>MSIRERTPGKRGEDTTADVAALITALTLPSIEPFDSDTAILAGLPAYFQFPTPAKEQSLSDPTPAELTSFEPPSFDPPSKVSVARGVYDRALAGLAAIKRLENATAACKASLVAQFMGAASVEATALTLDSWQRNVAESSAIAEIALTLSIPERTATTLVHHSTELITGHPDTLAALGAGVLSWRHAATIIDETWTLSTTPGVNPPDVAEFESRLLKLAPGTSATGFASKARRLREGTHPESLITRTKEAISKREMTLEPSKDGMSWLTLHLPAPAAEGIWVHCTRAARRFQHQPENSDQNRTLTQLRVDVATALLLGQHGLPHPGTHLTPVGMANPARPTVDPAGRHPDSCGASGHPDNGEASGHPVSCGASGHPDSGGASSTDCDNAIGDGSGYVDGFVDGVEEDPLGEYLKMLATIRAGRPITEPPPPTAQIIVTVPVLALLGITNEPAELAGYGPIAEETARKLLANTPTFLRVLTDPITNKPLDIAPDRYRLRNIERTMLNALAQTCSWPNCTTVAVLSELDHLKAWEDGGKSTSSNEHTLCKHHHTLKHFKDDKDKRGCHRQDRDPGRAGIRLRGWKPINTVTGGIAWTSPSGKYHPSPPPQTGSPSYPKWLKKLICTELPTTREVQFPYGSPGGV</sequence>
<dbReference type="EMBL" id="JBHSCQ010000020">
    <property type="protein sequence ID" value="MFC4266530.1"/>
    <property type="molecule type" value="Genomic_DNA"/>
</dbReference>